<feature type="coiled-coil region" evidence="1">
    <location>
        <begin position="689"/>
        <end position="772"/>
    </location>
</feature>
<feature type="coiled-coil region" evidence="1">
    <location>
        <begin position="1066"/>
        <end position="1219"/>
    </location>
</feature>
<protein>
    <submittedName>
        <fullName evidence="3">Interaptin-like isoform x1</fullName>
    </submittedName>
</protein>
<keyword evidence="1" id="KW-0175">Coiled coil</keyword>
<evidence type="ECO:0000313" key="3">
    <source>
        <dbReference type="EMBL" id="GFO50406.1"/>
    </source>
</evidence>
<gene>
    <name evidence="3" type="ORF">PoB_007691100</name>
</gene>
<comment type="caution">
    <text evidence="3">The sequence shown here is derived from an EMBL/GenBank/DDBJ whole genome shotgun (WGS) entry which is preliminary data.</text>
</comment>
<feature type="coiled-coil region" evidence="1">
    <location>
        <begin position="235"/>
        <end position="305"/>
    </location>
</feature>
<feature type="coiled-coil region" evidence="1">
    <location>
        <begin position="1256"/>
        <end position="1356"/>
    </location>
</feature>
<accession>A0AAV4E216</accession>
<feature type="coiled-coil region" evidence="1">
    <location>
        <begin position="417"/>
        <end position="532"/>
    </location>
</feature>
<feature type="region of interest" description="Disordered" evidence="2">
    <location>
        <begin position="1"/>
        <end position="29"/>
    </location>
</feature>
<reference evidence="3 4" key="1">
    <citation type="journal article" date="2021" name="Elife">
        <title>Chloroplast acquisition without the gene transfer in kleptoplastic sea slugs, Plakobranchus ocellatus.</title>
        <authorList>
            <person name="Maeda T."/>
            <person name="Takahashi S."/>
            <person name="Yoshida T."/>
            <person name="Shimamura S."/>
            <person name="Takaki Y."/>
            <person name="Nagai Y."/>
            <person name="Toyoda A."/>
            <person name="Suzuki Y."/>
            <person name="Arimoto A."/>
            <person name="Ishii H."/>
            <person name="Satoh N."/>
            <person name="Nishiyama T."/>
            <person name="Hasebe M."/>
            <person name="Maruyama T."/>
            <person name="Minagawa J."/>
            <person name="Obokata J."/>
            <person name="Shigenobu S."/>
        </authorList>
    </citation>
    <scope>NUCLEOTIDE SEQUENCE [LARGE SCALE GENOMIC DNA]</scope>
</reference>
<dbReference type="Proteomes" id="UP000735302">
    <property type="component" value="Unassembled WGS sequence"/>
</dbReference>
<name>A0AAV4E216_9GAST</name>
<evidence type="ECO:0000313" key="4">
    <source>
        <dbReference type="Proteomes" id="UP000735302"/>
    </source>
</evidence>
<feature type="compositionally biased region" description="Polar residues" evidence="2">
    <location>
        <begin position="627"/>
        <end position="637"/>
    </location>
</feature>
<dbReference type="Gene3D" id="1.10.287.1490">
    <property type="match status" value="1"/>
</dbReference>
<evidence type="ECO:0000256" key="1">
    <source>
        <dbReference type="SAM" id="Coils"/>
    </source>
</evidence>
<feature type="compositionally biased region" description="Basic and acidic residues" evidence="2">
    <location>
        <begin position="589"/>
        <end position="609"/>
    </location>
</feature>
<dbReference type="EMBL" id="BLXT01008609">
    <property type="protein sequence ID" value="GFO50406.1"/>
    <property type="molecule type" value="Genomic_DNA"/>
</dbReference>
<keyword evidence="4" id="KW-1185">Reference proteome</keyword>
<dbReference type="PANTHER" id="PTHR18937">
    <property type="entry name" value="STRUCTURAL MAINTENANCE OF CHROMOSOMES SMC FAMILY MEMBER"/>
    <property type="match status" value="1"/>
</dbReference>
<feature type="compositionally biased region" description="Basic and acidic residues" evidence="2">
    <location>
        <begin position="1621"/>
        <end position="1632"/>
    </location>
</feature>
<feature type="coiled-coil region" evidence="1">
    <location>
        <begin position="35"/>
        <end position="206"/>
    </location>
</feature>
<feature type="region of interest" description="Disordered" evidence="2">
    <location>
        <begin position="589"/>
        <end position="637"/>
    </location>
</feature>
<evidence type="ECO:0000256" key="2">
    <source>
        <dbReference type="SAM" id="MobiDB-lite"/>
    </source>
</evidence>
<feature type="compositionally biased region" description="Polar residues" evidence="2">
    <location>
        <begin position="13"/>
        <end position="29"/>
    </location>
</feature>
<proteinExistence type="predicted"/>
<organism evidence="3 4">
    <name type="scientific">Plakobranchus ocellatus</name>
    <dbReference type="NCBI Taxonomy" id="259542"/>
    <lineage>
        <taxon>Eukaryota</taxon>
        <taxon>Metazoa</taxon>
        <taxon>Spiralia</taxon>
        <taxon>Lophotrochozoa</taxon>
        <taxon>Mollusca</taxon>
        <taxon>Gastropoda</taxon>
        <taxon>Heterobranchia</taxon>
        <taxon>Euthyneura</taxon>
        <taxon>Panpulmonata</taxon>
        <taxon>Sacoglossa</taxon>
        <taxon>Placobranchoidea</taxon>
        <taxon>Plakobranchidae</taxon>
        <taxon>Plakobranchus</taxon>
    </lineage>
</organism>
<feature type="region of interest" description="Disordered" evidence="2">
    <location>
        <begin position="1621"/>
        <end position="1640"/>
    </location>
</feature>
<feature type="region of interest" description="Disordered" evidence="2">
    <location>
        <begin position="1679"/>
        <end position="1709"/>
    </location>
</feature>
<sequence>MATSRSLLEISANEVQQRPRSATPSSLVKTSLSDMKSYLVEKEMMESQMRKLSLENSTLQMENKLMRDKYNRAIARASELEAKLQEVQEELTEVQMNMEEESGRLRKTARAEMEREVEQYQAKATSSAKDAEILKSELSLLEDQLASLKSENEALKSSMDKRKSHEAHKQEVNAFQEEISKLKRVLAESESRLEAESERCRDLSSQVHNLTEIKDVLQLRLSESGTGGSAADKQVAALQMRLKVTEERLTQERSDRAGNLSQVEEKLLSENAKLQTKEKELERQLKREKEKTRSLELRANQFREENLQLRLAVPDEDEQDYDIPFNKHSNQRHDSKKPAYDMDAILRQLEKESGLSGGDGANDPLVMYLWEQRADMRTKIKAWRLYLDQLELLPTESGDGGGEEDGLGSLQSALAIKTEYEAKMLQTEEKYEDISAERITAEQTYKQQLADLVKERHDTFARLKTLEDLLEALRAENEMLRHGLASSSSWNESGQKTVNVDQDQVENLHEQIASLEAKVSHLNRTSKVAETEMSTLRNQLASRDKQLAEALSELSVAQASTLAAGSADDHVKQQRIQALSNEVASLKQELHHKSERLSASKSERNRLETELDQTNTQLRAAKKQSREQNLGSSLTQRQEIEKLEAELEKKDAQILKLTGQVNETESTLHMAQTETAMLQQTQQAMDAQLESIQRQLDQRCQVLDELTAREGEQLEQVDMVKGMVHSLNSGLHTKQGEIDVLQLELHQAKEKIARLEDQKSKLSARIESSASASSSLVGEDGTEGNVSHLKGAVGGYSSTAATDLRVSEVEMEKEELQTQLLQSTSTASSLRHELESVTAETNTAMQQASFAEAELAKLSSEKAVVERHLQRTEEEHQMAMTERDTCKHDLEKLEDNLHQIVTRFDEEAKDKFDSFTSEYHDDSPQSQKMIGEMQTLRVLTFAKEKEGASMMDKIKRQELELINLNRKCELLQAESDHSRADVSRITNELVLKIKENSGSMEVNRLLLREQSGLQRKVVSLETQLAQEKERTERRKAEVADVIKKIEHSEQAQLSTSLTLQQKDSIIGDQEVRLRQLTSDLNQTESQRDALKVKVDQLTEDVRNLSNVTNGMEKKLETKEASIREEQNLKSKQREEIQSLTHKLELLKNEQNLLLGNLSTERKVQDKLKGEIKSHEGVEKKLNERIAELTGELETQKGQLVAARETLEQTKAQKEAFMKDYQDACRRLGEKEAAMIDLRKKQEVEVMQMKEETLKSSQSADLEKANKERGMEKLKEEIETLKQQLERKETQLSSYSHTLKELEDAQKKTKELEAYGADQEKVATEARILIDSLRSELLQLRETNSELQDTVARKEVAVLDLKDQLRSSGESGEAQVTEMRHTIDGMRSHHEYEKKALREALTKVEESLKASVKEVRALTDQRDQLTNQCQTQERAFTEVNYKLSQEVAARKVSEEKLDQTKENAEELRKKKYAAEERASNLQISLSKSESEYNVLKERGKTLATQLRDTETALNISEAALKAAEDKVEALKTDLMRQQQMLESYKQQSSSKLRKLNLELKQQIDSQEKDQLKLHQQGHQLSVDLEKAREAVAIKNKENLKLQERVLELEDDVREGETKLKQMQDSLKHEEEMQTRLSYRKQKSRMEEINEIIARSQTRAQALMASGEFSQSLEASSLRNLNPSRDYRVGGDLGNSPGSFSPDQSSVTSDASFSSANLANLSFLNLSGSYGTSPFTQKK</sequence>
<feature type="coiled-coil region" evidence="1">
    <location>
        <begin position="855"/>
        <end position="910"/>
    </location>
</feature>